<dbReference type="SUPFAM" id="SSF53474">
    <property type="entry name" value="alpha/beta-Hydrolases"/>
    <property type="match status" value="1"/>
</dbReference>
<dbReference type="Proteomes" id="UP000824014">
    <property type="component" value="Unassembled WGS sequence"/>
</dbReference>
<dbReference type="InterPro" id="IPR011659">
    <property type="entry name" value="WD40"/>
</dbReference>
<sequence length="702" mass="78714">MAAAVTASCSGDGGRKGSEPLVIDNSLTEEEIAAGILTPEVLWKMGRLGESTLSPDGKTVLYSVTWYNMTENRGVTNLFTVPSAGGEATQLTDNGGSDFAPAWSADGKTIYFLSDRSGDNQLWAMNADGSKMRQLSHIEGGLEGFGVAPTGDRFFYVQSVHAADTQGKDIYPDMDKSGVLIYSDLMARHWNYWDRGSYRHIFVGDLTAKEAKTGTDIMAGEAWDAPMAPYFDMSEIVWNNAGTQIAYTSKKLTGTEYATTTDSDIYVYDVTTGQTININKAGTPNDPRLRIAPAFPGYDKYPVFSPDDRYIAFQSMRRGGNEADKTRLFVWDSTNGSFRDLTEAFDYNTSNVVWSSNEEIMFIAPMNGTHQICTVTLAEEPQVKVCTKGDHDITRFSYEQGVCVAEITTQRQAAELFRVNGSQLIQLTFVNKDIYDHITMGEVQKRWIQTTDGKQMLTWVILPPNFDPNKKYPTLLYCEGGPQSVISQMWSYRWNFQLMAAQGYVIVAPNRRGTVSFGQEWTDQISGDYSGQNIQDYLVAIDEVSKEPWVDKDHRGCVGASYGGYSVYYLAGVHEGRFKAFISHCGIYDFDSMFGSTEELFFVNHEYGGPYWDKTNATAQRSYANSPHKLAQNWDTPIMIITGLKDYRIPYTQSLEAFTAARLQGIPARLVAFEEEGHQVFQPQNSMVWNREFFGWLDKYLK</sequence>
<reference evidence="7" key="1">
    <citation type="journal article" date="2021" name="PeerJ">
        <title>Extensive microbial diversity within the chicken gut microbiome revealed by metagenomics and culture.</title>
        <authorList>
            <person name="Gilroy R."/>
            <person name="Ravi A."/>
            <person name="Getino M."/>
            <person name="Pursley I."/>
            <person name="Horton D.L."/>
            <person name="Alikhan N.F."/>
            <person name="Baker D."/>
            <person name="Gharbi K."/>
            <person name="Hall N."/>
            <person name="Watson M."/>
            <person name="Adriaenssens E.M."/>
            <person name="Foster-Nyarko E."/>
            <person name="Jarju S."/>
            <person name="Secka A."/>
            <person name="Antonio M."/>
            <person name="Oren A."/>
            <person name="Chaudhuri R.R."/>
            <person name="La Ragione R."/>
            <person name="Hildebrand F."/>
            <person name="Pallen M.J."/>
        </authorList>
    </citation>
    <scope>NUCLEOTIDE SEQUENCE</scope>
    <source>
        <strain evidence="7">ChiHjej11B10-19426</strain>
    </source>
</reference>
<dbReference type="Pfam" id="PF00326">
    <property type="entry name" value="Peptidase_S9"/>
    <property type="match status" value="1"/>
</dbReference>
<feature type="domain" description="Peptidase S9 prolyl oligopeptidase catalytic" evidence="6">
    <location>
        <begin position="490"/>
        <end position="702"/>
    </location>
</feature>
<name>A0A9D2IKW5_9BACT</name>
<dbReference type="AlphaFoldDB" id="A0A9D2IKW5"/>
<evidence type="ECO:0000256" key="5">
    <source>
        <dbReference type="ARBA" id="ARBA00022825"/>
    </source>
</evidence>
<organism evidence="7 8">
    <name type="scientific">Candidatus Tidjanibacter faecipullorum</name>
    <dbReference type="NCBI Taxonomy" id="2838766"/>
    <lineage>
        <taxon>Bacteria</taxon>
        <taxon>Pseudomonadati</taxon>
        <taxon>Bacteroidota</taxon>
        <taxon>Bacteroidia</taxon>
        <taxon>Bacteroidales</taxon>
        <taxon>Rikenellaceae</taxon>
        <taxon>Tidjanibacter</taxon>
    </lineage>
</organism>
<protein>
    <submittedName>
        <fullName evidence="7">S9 family peptidase</fullName>
    </submittedName>
</protein>
<keyword evidence="5" id="KW-0720">Serine protease</keyword>
<evidence type="ECO:0000259" key="6">
    <source>
        <dbReference type="Pfam" id="PF00326"/>
    </source>
</evidence>
<evidence type="ECO:0000256" key="1">
    <source>
        <dbReference type="ARBA" id="ARBA00010040"/>
    </source>
</evidence>
<comment type="similarity">
    <text evidence="1">Belongs to the peptidase S9C family.</text>
</comment>
<dbReference type="GO" id="GO:0004252">
    <property type="term" value="F:serine-type endopeptidase activity"/>
    <property type="evidence" value="ECO:0007669"/>
    <property type="project" value="TreeGrafter"/>
</dbReference>
<dbReference type="FunFam" id="3.40.50.1820:FF:000028">
    <property type="entry name" value="S9 family peptidase"/>
    <property type="match status" value="1"/>
</dbReference>
<dbReference type="GO" id="GO:0006508">
    <property type="term" value="P:proteolysis"/>
    <property type="evidence" value="ECO:0007669"/>
    <property type="project" value="UniProtKB-KW"/>
</dbReference>
<accession>A0A9D2IKW5</accession>
<dbReference type="InterPro" id="IPR011042">
    <property type="entry name" value="6-blade_b-propeller_TolB-like"/>
</dbReference>
<dbReference type="Gene3D" id="2.120.10.30">
    <property type="entry name" value="TolB, C-terminal domain"/>
    <property type="match status" value="2"/>
</dbReference>
<evidence type="ECO:0000256" key="3">
    <source>
        <dbReference type="ARBA" id="ARBA00022729"/>
    </source>
</evidence>
<dbReference type="PANTHER" id="PTHR42776">
    <property type="entry name" value="SERINE PEPTIDASE S9 FAMILY MEMBER"/>
    <property type="match status" value="1"/>
</dbReference>
<comment type="caution">
    <text evidence="7">The sequence shown here is derived from an EMBL/GenBank/DDBJ whole genome shotgun (WGS) entry which is preliminary data.</text>
</comment>
<proteinExistence type="inferred from homology"/>
<evidence type="ECO:0000256" key="4">
    <source>
        <dbReference type="ARBA" id="ARBA00022801"/>
    </source>
</evidence>
<keyword evidence="4" id="KW-0378">Hydrolase</keyword>
<gene>
    <name evidence="7" type="ORF">H9816_01745</name>
</gene>
<dbReference type="Pfam" id="PF07676">
    <property type="entry name" value="PD40"/>
    <property type="match status" value="2"/>
</dbReference>
<reference evidence="7" key="2">
    <citation type="submission" date="2021-04" db="EMBL/GenBank/DDBJ databases">
        <authorList>
            <person name="Gilroy R."/>
        </authorList>
    </citation>
    <scope>NUCLEOTIDE SEQUENCE</scope>
    <source>
        <strain evidence="7">ChiHjej11B10-19426</strain>
    </source>
</reference>
<dbReference type="EMBL" id="DXCC01000004">
    <property type="protein sequence ID" value="HIZ14626.1"/>
    <property type="molecule type" value="Genomic_DNA"/>
</dbReference>
<dbReference type="InterPro" id="IPR001375">
    <property type="entry name" value="Peptidase_S9_cat"/>
</dbReference>
<dbReference type="PANTHER" id="PTHR42776:SF13">
    <property type="entry name" value="DIPEPTIDYL-PEPTIDASE 5"/>
    <property type="match status" value="1"/>
</dbReference>
<dbReference type="Gene3D" id="3.40.50.1820">
    <property type="entry name" value="alpha/beta hydrolase"/>
    <property type="match status" value="1"/>
</dbReference>
<evidence type="ECO:0000313" key="8">
    <source>
        <dbReference type="Proteomes" id="UP000824014"/>
    </source>
</evidence>
<evidence type="ECO:0000313" key="7">
    <source>
        <dbReference type="EMBL" id="HIZ14626.1"/>
    </source>
</evidence>
<keyword evidence="3" id="KW-0732">Signal</keyword>
<keyword evidence="2" id="KW-0645">Protease</keyword>
<dbReference type="InterPro" id="IPR029058">
    <property type="entry name" value="AB_hydrolase_fold"/>
</dbReference>
<dbReference type="SUPFAM" id="SSF82171">
    <property type="entry name" value="DPP6 N-terminal domain-like"/>
    <property type="match status" value="1"/>
</dbReference>
<evidence type="ECO:0000256" key="2">
    <source>
        <dbReference type="ARBA" id="ARBA00022670"/>
    </source>
</evidence>